<protein>
    <recommendedName>
        <fullName evidence="3">DNA primase/polymerase bifunctional N-terminal domain-containing protein</fullName>
    </recommendedName>
</protein>
<name>A0ABU3QK50_9ACTN</name>
<dbReference type="EMBL" id="JAWCTQ010000014">
    <property type="protein sequence ID" value="MDT9683144.1"/>
    <property type="molecule type" value="Genomic_DNA"/>
</dbReference>
<evidence type="ECO:0000313" key="1">
    <source>
        <dbReference type="EMBL" id="MDT9683144.1"/>
    </source>
</evidence>
<dbReference type="Proteomes" id="UP001250181">
    <property type="component" value="Unassembled WGS sequence"/>
</dbReference>
<evidence type="ECO:0008006" key="3">
    <source>
        <dbReference type="Google" id="ProtNLM"/>
    </source>
</evidence>
<proteinExistence type="predicted"/>
<accession>A0ABU3QK50</accession>
<organism evidence="1 2">
    <name type="scientific">Streptomyces tamarix</name>
    <dbReference type="NCBI Taxonomy" id="3078565"/>
    <lineage>
        <taxon>Bacteria</taxon>
        <taxon>Bacillati</taxon>
        <taxon>Actinomycetota</taxon>
        <taxon>Actinomycetes</taxon>
        <taxon>Kitasatosporales</taxon>
        <taxon>Streptomycetaceae</taxon>
        <taxon>Streptomyces</taxon>
    </lineage>
</organism>
<gene>
    <name evidence="1" type="ORF">RND61_13830</name>
</gene>
<reference evidence="1 2" key="1">
    <citation type="submission" date="2023-09" db="EMBL/GenBank/DDBJ databases">
        <title>Streptomyces sp. nov.: A antagonism against Alternaria gaisen Producing Streptochlin, Isolated from Tamarix root soil.</title>
        <authorList>
            <person name="Chen Y."/>
        </authorList>
    </citation>
    <scope>NUCLEOTIDE SEQUENCE [LARGE SCALE GENOMIC DNA]</scope>
    <source>
        <strain evidence="1 2">TRM76323</strain>
    </source>
</reference>
<keyword evidence="2" id="KW-1185">Reference proteome</keyword>
<comment type="caution">
    <text evidence="1">The sequence shown here is derived from an EMBL/GenBank/DDBJ whole genome shotgun (WGS) entry which is preliminary data.</text>
</comment>
<dbReference type="RefSeq" id="WP_315878220.1">
    <property type="nucleotide sequence ID" value="NZ_JAWCTQ010000014.1"/>
</dbReference>
<sequence length="198" mass="21197">MTRRRRHAAWTWLTKVHPTPDHAHKLLLRYGRASLPTGALWDVVQVPEMTGLDALKQVRGPAFRDVSRSAVLFLVPTTGGWGMQGTAYLTDGTMVCTPAPDVTTPLFSAPPLLYWLTPPDGSGTLVDPADLFEVLAPLDPAKEGPIWCGLCGRTGPTTVTHRPSPNGGGTHVPAHEACVIAGIVDGRVVHHLDPGDQP</sequence>
<evidence type="ECO:0000313" key="2">
    <source>
        <dbReference type="Proteomes" id="UP001250181"/>
    </source>
</evidence>